<evidence type="ECO:0000256" key="6">
    <source>
        <dbReference type="ARBA" id="ARBA00022999"/>
    </source>
</evidence>
<organism evidence="16 17">
    <name type="scientific">Globodera rostochiensis</name>
    <name type="common">Golden nematode worm</name>
    <name type="synonym">Heterodera rostochiensis</name>
    <dbReference type="NCBI Taxonomy" id="31243"/>
    <lineage>
        <taxon>Eukaryota</taxon>
        <taxon>Metazoa</taxon>
        <taxon>Ecdysozoa</taxon>
        <taxon>Nematoda</taxon>
        <taxon>Chromadorea</taxon>
        <taxon>Rhabditida</taxon>
        <taxon>Tylenchina</taxon>
        <taxon>Tylenchomorpha</taxon>
        <taxon>Tylenchoidea</taxon>
        <taxon>Heteroderidae</taxon>
        <taxon>Heteroderinae</taxon>
        <taxon>Globodera</taxon>
    </lineage>
</organism>
<dbReference type="GO" id="GO:0005737">
    <property type="term" value="C:cytoplasm"/>
    <property type="evidence" value="ECO:0007669"/>
    <property type="project" value="UniProtKB-SubCell"/>
</dbReference>
<keyword evidence="12" id="KW-0175">Coiled coil</keyword>
<evidence type="ECO:0000259" key="15">
    <source>
        <dbReference type="Pfam" id="PF21354"/>
    </source>
</evidence>
<dbReference type="Pfam" id="PF01017">
    <property type="entry name" value="STAT_alpha"/>
    <property type="match status" value="1"/>
</dbReference>
<evidence type="ECO:0000256" key="12">
    <source>
        <dbReference type="SAM" id="Coils"/>
    </source>
</evidence>
<reference evidence="17" key="1">
    <citation type="submission" date="2022-11" db="UniProtKB">
        <authorList>
            <consortium name="WormBaseParasite"/>
        </authorList>
    </citation>
    <scope>IDENTIFICATION</scope>
</reference>
<evidence type="ECO:0000313" key="17">
    <source>
        <dbReference type="WBParaSite" id="Gr19_v10_g1173.t1"/>
    </source>
</evidence>
<dbReference type="GO" id="GO:0005634">
    <property type="term" value="C:nucleus"/>
    <property type="evidence" value="ECO:0007669"/>
    <property type="project" value="UniProtKB-SubCell"/>
</dbReference>
<keyword evidence="8" id="KW-0238">DNA-binding</keyword>
<dbReference type="PANTHER" id="PTHR11801">
    <property type="entry name" value="SIGNAL TRANSDUCER AND ACTIVATOR OF TRANSCRIPTION"/>
    <property type="match status" value="1"/>
</dbReference>
<evidence type="ECO:0000256" key="11">
    <source>
        <dbReference type="ARBA" id="ARBA00023242"/>
    </source>
</evidence>
<evidence type="ECO:0000256" key="7">
    <source>
        <dbReference type="ARBA" id="ARBA00023015"/>
    </source>
</evidence>
<keyword evidence="4" id="KW-0963">Cytoplasm</keyword>
<dbReference type="SUPFAM" id="SSF47655">
    <property type="entry name" value="STAT"/>
    <property type="match status" value="1"/>
</dbReference>
<dbReference type="GO" id="GO:0007165">
    <property type="term" value="P:signal transduction"/>
    <property type="evidence" value="ECO:0007669"/>
    <property type="project" value="InterPro"/>
</dbReference>
<dbReference type="Proteomes" id="UP000887572">
    <property type="component" value="Unplaced"/>
</dbReference>
<sequence length="853" mass="96664">MIGRLRKLGIIGRWQLAMRKLLLFRQRLPPFGLWPRLLRAAAVSTPLVGDDYSSPIIPGAFIRRPLWQQQLSGRVPIELGCCCSKQVISLAAISFSSPTVAAGDNPARERRKEKEKKELQILVYRQSQYRSGSPISIRQMQQLNPVGGCASVPTPAAFCSGASPSSSVPPSANSTEQQRTVLMTLTKDCQTLWEQNKDMQGRFVNDLTELQRLQLAISQLEAEQRHDQLKQTRHQMMEMQRRASQLYEQLTDRRANLVQRLNDGVQLIVLMQSQLISERLLDWKNCQKLSQIGVVFEQREQILDEIQSEFEVLAENNWTLRACACWQLDLLKRSPRLSDSQSVQSHISNLTYILETLTKLLCMLVTQSFVVAVQPDPVLKTQHKFVAEVRLLIGERLGIKQQLINTNVTVKIIAEEEAKMLSTGQLNEKDIKTVGSISNDFEKLVLDERGHMAAKFNNSKLSRIAHRKPPAKGSLQASQCAQTATDQKYALLFHITPFQLGNLGKFDVWTLSLPIMDCDAQAVILWQRAFSSVNRTNASDDVSMVAWPDLSRVLRHKFFLFTGANRPLSESDLAYLGDKLGMHSHGDNKPITFQRFAKQNLRDDVNFSFWEWFFLIMQLIKQKLLKFWDEGWLVGFISKQDTSSQMMMCPNLTFLLRFSDTQTGAVSIGFVCEEDGMKVPFHLAPFTIKDLDQLSLASRIRNCPQLQEIRYLHPDIEKEEMLAFFESEEQRLRANETSPTGYIGSEIVMVAKTAGCKLNSALGSDSPSPMSNQWSPGELQQSNSMEISDDIVSMLNQNQLEAANVESLLGFQVGHRMAVDQQQQPMPQLDLSFMDSFSVQPNAVFLMGQQRNE</sequence>
<comment type="subcellular location">
    <subcellularLocation>
        <location evidence="2">Cytoplasm</location>
    </subcellularLocation>
    <subcellularLocation>
        <location evidence="1">Nucleus</location>
    </subcellularLocation>
</comment>
<feature type="domain" description="STAT transcription factor all-alpha" evidence="13">
    <location>
        <begin position="185"/>
        <end position="334"/>
    </location>
</feature>
<protein>
    <submittedName>
        <fullName evidence="17">Signal transducer and activator of transcription</fullName>
    </submittedName>
</protein>
<dbReference type="AlphaFoldDB" id="A0A914GVI6"/>
<dbReference type="Pfam" id="PF02864">
    <property type="entry name" value="STAT_bind"/>
    <property type="match status" value="1"/>
</dbReference>
<dbReference type="InterPro" id="IPR001217">
    <property type="entry name" value="STAT"/>
</dbReference>
<keyword evidence="5" id="KW-0597">Phosphoprotein</keyword>
<keyword evidence="11" id="KW-0539">Nucleus</keyword>
<feature type="coiled-coil region" evidence="12">
    <location>
        <begin position="210"/>
        <end position="249"/>
    </location>
</feature>
<evidence type="ECO:0000256" key="2">
    <source>
        <dbReference type="ARBA" id="ARBA00004496"/>
    </source>
</evidence>
<dbReference type="Pfam" id="PF21354">
    <property type="entry name" value="STAT_linker"/>
    <property type="match status" value="1"/>
</dbReference>
<keyword evidence="10" id="KW-0804">Transcription</keyword>
<dbReference type="InterPro" id="IPR048988">
    <property type="entry name" value="STAT_linker"/>
</dbReference>
<keyword evidence="6" id="KW-0727">SH2 domain</keyword>
<evidence type="ECO:0000313" key="16">
    <source>
        <dbReference type="Proteomes" id="UP000887572"/>
    </source>
</evidence>
<dbReference type="Gene3D" id="1.20.1050.20">
    <property type="entry name" value="STAT transcription factor, all-alpha domain"/>
    <property type="match status" value="1"/>
</dbReference>
<keyword evidence="9" id="KW-0010">Activator</keyword>
<dbReference type="InterPro" id="IPR012345">
    <property type="entry name" value="STAT_TF_DNA-bd_N"/>
</dbReference>
<dbReference type="GO" id="GO:0003677">
    <property type="term" value="F:DNA binding"/>
    <property type="evidence" value="ECO:0007669"/>
    <property type="project" value="UniProtKB-KW"/>
</dbReference>
<dbReference type="SUPFAM" id="SSF55550">
    <property type="entry name" value="SH2 domain"/>
    <property type="match status" value="1"/>
</dbReference>
<feature type="domain" description="STAT transcription factor DNA-binding" evidence="14">
    <location>
        <begin position="374"/>
        <end position="516"/>
    </location>
</feature>
<dbReference type="Gene3D" id="1.10.238.10">
    <property type="entry name" value="EF-hand"/>
    <property type="match status" value="1"/>
</dbReference>
<evidence type="ECO:0000256" key="5">
    <source>
        <dbReference type="ARBA" id="ARBA00022553"/>
    </source>
</evidence>
<dbReference type="WBParaSite" id="Gr19_v10_g1173.t1">
    <property type="protein sequence ID" value="Gr19_v10_g1173.t1"/>
    <property type="gene ID" value="Gr19_v10_g1173"/>
</dbReference>
<comment type="similarity">
    <text evidence="3">Belongs to the transcription factor STAT family.</text>
</comment>
<evidence type="ECO:0000259" key="13">
    <source>
        <dbReference type="Pfam" id="PF01017"/>
    </source>
</evidence>
<evidence type="ECO:0000256" key="8">
    <source>
        <dbReference type="ARBA" id="ARBA00023125"/>
    </source>
</evidence>
<keyword evidence="7" id="KW-0805">Transcription regulation</keyword>
<dbReference type="InterPro" id="IPR008967">
    <property type="entry name" value="p53-like_TF_DNA-bd_sf"/>
</dbReference>
<dbReference type="InterPro" id="IPR015988">
    <property type="entry name" value="STAT_TF_CC"/>
</dbReference>
<feature type="domain" description="Signal transducer and activator of transcription linker" evidence="15">
    <location>
        <begin position="542"/>
        <end position="613"/>
    </location>
</feature>
<evidence type="ECO:0000256" key="9">
    <source>
        <dbReference type="ARBA" id="ARBA00023159"/>
    </source>
</evidence>
<evidence type="ECO:0000256" key="1">
    <source>
        <dbReference type="ARBA" id="ARBA00004123"/>
    </source>
</evidence>
<proteinExistence type="inferred from homology"/>
<dbReference type="CDD" id="cd09919">
    <property type="entry name" value="SH2_STAT_family"/>
    <property type="match status" value="1"/>
</dbReference>
<dbReference type="InterPro" id="IPR036860">
    <property type="entry name" value="SH2_dom_sf"/>
</dbReference>
<evidence type="ECO:0000256" key="3">
    <source>
        <dbReference type="ARBA" id="ARBA00005586"/>
    </source>
</evidence>
<dbReference type="InterPro" id="IPR013800">
    <property type="entry name" value="STAT_TF_alpha"/>
</dbReference>
<evidence type="ECO:0000256" key="10">
    <source>
        <dbReference type="ARBA" id="ARBA00023163"/>
    </source>
</evidence>
<accession>A0A914GVI6</accession>
<dbReference type="InterPro" id="IPR013801">
    <property type="entry name" value="STAT_TF_DNA-bd"/>
</dbReference>
<dbReference type="GO" id="GO:0003700">
    <property type="term" value="F:DNA-binding transcription factor activity"/>
    <property type="evidence" value="ECO:0007669"/>
    <property type="project" value="InterPro"/>
</dbReference>
<dbReference type="Gene3D" id="2.60.40.630">
    <property type="entry name" value="STAT transcription factor, DNA-binding domain"/>
    <property type="match status" value="1"/>
</dbReference>
<dbReference type="SUPFAM" id="SSF49417">
    <property type="entry name" value="p53-like transcription factors"/>
    <property type="match status" value="1"/>
</dbReference>
<name>A0A914GVI6_GLORO</name>
<dbReference type="Gene3D" id="3.30.505.10">
    <property type="entry name" value="SH2 domain"/>
    <property type="match status" value="1"/>
</dbReference>
<evidence type="ECO:0000259" key="14">
    <source>
        <dbReference type="Pfam" id="PF02864"/>
    </source>
</evidence>
<evidence type="ECO:0000256" key="4">
    <source>
        <dbReference type="ARBA" id="ARBA00022490"/>
    </source>
</evidence>
<dbReference type="FunFam" id="1.10.238.10:FF:000493">
    <property type="entry name" value="Signal transducer and activator of transcription"/>
    <property type="match status" value="1"/>
</dbReference>
<keyword evidence="16" id="KW-1185">Reference proteome</keyword>